<dbReference type="InterPro" id="IPR024185">
    <property type="entry name" value="FTHF_cligase-like_sf"/>
</dbReference>
<keyword evidence="3" id="KW-1185">Reference proteome</keyword>
<dbReference type="Proteomes" id="UP000294616">
    <property type="component" value="Unassembled WGS sequence"/>
</dbReference>
<comment type="caution">
    <text evidence="2">The sequence shown here is derived from an EMBL/GenBank/DDBJ whole genome shotgun (WGS) entry which is preliminary data.</text>
</comment>
<dbReference type="SUPFAM" id="SSF100950">
    <property type="entry name" value="NagB/RpiA/CoA transferase-like"/>
    <property type="match status" value="1"/>
</dbReference>
<dbReference type="PANTHER" id="PTHR43682:SF1">
    <property type="entry name" value="LACTATE UTILIZATION PROTEIN C"/>
    <property type="match status" value="1"/>
</dbReference>
<protein>
    <submittedName>
        <fullName evidence="2">L-lactate dehydrogenase complex protein LldG</fullName>
    </submittedName>
</protein>
<organism evidence="2 3">
    <name type="scientific">Albibacterium bauzanense</name>
    <dbReference type="NCBI Taxonomy" id="653929"/>
    <lineage>
        <taxon>Bacteria</taxon>
        <taxon>Pseudomonadati</taxon>
        <taxon>Bacteroidota</taxon>
        <taxon>Sphingobacteriia</taxon>
        <taxon>Sphingobacteriales</taxon>
        <taxon>Sphingobacteriaceae</taxon>
        <taxon>Albibacterium</taxon>
    </lineage>
</organism>
<dbReference type="RefSeq" id="WP_132223336.1">
    <property type="nucleotide sequence ID" value="NZ_SMGO01000002.1"/>
</dbReference>
<gene>
    <name evidence="2" type="ORF">C8N28_1556</name>
</gene>
<accession>A0A4R1M0B7</accession>
<dbReference type="Gene3D" id="3.40.50.10420">
    <property type="entry name" value="NagB/RpiA/CoA transferase-like"/>
    <property type="match status" value="1"/>
</dbReference>
<dbReference type="EMBL" id="SMGO01000002">
    <property type="protein sequence ID" value="TCK82969.1"/>
    <property type="molecule type" value="Genomic_DNA"/>
</dbReference>
<name>A0A4R1M0B7_9SPHI</name>
<feature type="domain" description="LUD" evidence="1">
    <location>
        <begin position="101"/>
        <end position="208"/>
    </location>
</feature>
<reference evidence="2 3" key="1">
    <citation type="submission" date="2019-03" db="EMBL/GenBank/DDBJ databases">
        <title>Genomic Encyclopedia of Archaeal and Bacterial Type Strains, Phase II (KMG-II): from individual species to whole genera.</title>
        <authorList>
            <person name="Goeker M."/>
        </authorList>
    </citation>
    <scope>NUCLEOTIDE SEQUENCE [LARGE SCALE GENOMIC DNA]</scope>
    <source>
        <strain evidence="2 3">DSM 22554</strain>
    </source>
</reference>
<dbReference type="InterPro" id="IPR037171">
    <property type="entry name" value="NagB/RpiA_transferase-like"/>
</dbReference>
<sequence length="216" mass="24128">MKESTSKEQILKRVRVALLEKRDNPYSNLEETPLYPPFEDPLEIVFAKQFSAVAGKFVFCDGEIDLVENLLALADKHALRKMYAWEPKLQELLNHYGFPFYSTDTDFDKADAGITLCEALVARNGSILLSNASGAGRRLSIFPSIHIVIAYTSQLVGDIKDGLDFLKTKYKDELPSMISLVTGPSRTADIEKTLVLGAHGPRELYLFLLDDSIVNV</sequence>
<dbReference type="OrthoDB" id="9794157at2"/>
<evidence type="ECO:0000259" key="1">
    <source>
        <dbReference type="Pfam" id="PF02589"/>
    </source>
</evidence>
<dbReference type="AlphaFoldDB" id="A0A4R1M0B7"/>
<dbReference type="PANTHER" id="PTHR43682">
    <property type="entry name" value="LACTATE UTILIZATION PROTEIN C"/>
    <property type="match status" value="1"/>
</dbReference>
<dbReference type="InterPro" id="IPR003741">
    <property type="entry name" value="LUD_dom"/>
</dbReference>
<evidence type="ECO:0000313" key="3">
    <source>
        <dbReference type="Proteomes" id="UP000294616"/>
    </source>
</evidence>
<proteinExistence type="predicted"/>
<evidence type="ECO:0000313" key="2">
    <source>
        <dbReference type="EMBL" id="TCK82969.1"/>
    </source>
</evidence>
<dbReference type="Pfam" id="PF02589">
    <property type="entry name" value="LUD_dom"/>
    <property type="match status" value="1"/>
</dbReference>